<keyword evidence="2" id="KW-1185">Reference proteome</keyword>
<dbReference type="Proteomes" id="UP001314263">
    <property type="component" value="Unassembled WGS sequence"/>
</dbReference>
<gene>
    <name evidence="1" type="ORF">CVIRNUC_001414</name>
</gene>
<reference evidence="1 2" key="1">
    <citation type="submission" date="2023-10" db="EMBL/GenBank/DDBJ databases">
        <authorList>
            <person name="Maclean D."/>
            <person name="Macfadyen A."/>
        </authorList>
    </citation>
    <scope>NUCLEOTIDE SEQUENCE [LARGE SCALE GENOMIC DNA]</scope>
</reference>
<sequence>MLLGPIAVSCAWVSGMQLRDAAFSTLAHSPGQEHVHLQKFAIYRPVGSSHSCSPTPVKTWHYHPAKHMCRRQSTCAQSKLWTAISDHCQHGPFQNSVCAECMRSAP</sequence>
<evidence type="ECO:0000313" key="2">
    <source>
        <dbReference type="Proteomes" id="UP001314263"/>
    </source>
</evidence>
<protein>
    <recommendedName>
        <fullName evidence="3">Secreted protein</fullName>
    </recommendedName>
</protein>
<accession>A0AAV1HVV2</accession>
<name>A0AAV1HVV2_9CHLO</name>
<dbReference type="EMBL" id="CAUYUE010000002">
    <property type="protein sequence ID" value="CAK0742689.1"/>
    <property type="molecule type" value="Genomic_DNA"/>
</dbReference>
<dbReference type="AlphaFoldDB" id="A0AAV1HVV2"/>
<organism evidence="1 2">
    <name type="scientific">Coccomyxa viridis</name>
    <dbReference type="NCBI Taxonomy" id="1274662"/>
    <lineage>
        <taxon>Eukaryota</taxon>
        <taxon>Viridiplantae</taxon>
        <taxon>Chlorophyta</taxon>
        <taxon>core chlorophytes</taxon>
        <taxon>Trebouxiophyceae</taxon>
        <taxon>Trebouxiophyceae incertae sedis</taxon>
        <taxon>Coccomyxaceae</taxon>
        <taxon>Coccomyxa</taxon>
    </lineage>
</organism>
<comment type="caution">
    <text evidence="1">The sequence shown here is derived from an EMBL/GenBank/DDBJ whole genome shotgun (WGS) entry which is preliminary data.</text>
</comment>
<evidence type="ECO:0000313" key="1">
    <source>
        <dbReference type="EMBL" id="CAK0742689.1"/>
    </source>
</evidence>
<proteinExistence type="predicted"/>
<evidence type="ECO:0008006" key="3">
    <source>
        <dbReference type="Google" id="ProtNLM"/>
    </source>
</evidence>